<sequence>MLFSAVSCASSINIVNK</sequence>
<proteinExistence type="predicted"/>
<dbReference type="EMBL" id="GBXM01036971">
    <property type="protein sequence ID" value="JAH71606.1"/>
    <property type="molecule type" value="Transcribed_RNA"/>
</dbReference>
<accession>A0A0E9V0T0</accession>
<name>A0A0E9V0T0_ANGAN</name>
<dbReference type="AlphaFoldDB" id="A0A0E9V0T0"/>
<reference evidence="1" key="1">
    <citation type="submission" date="2014-11" db="EMBL/GenBank/DDBJ databases">
        <authorList>
            <person name="Amaro Gonzalez C."/>
        </authorList>
    </citation>
    <scope>NUCLEOTIDE SEQUENCE</scope>
</reference>
<evidence type="ECO:0000313" key="1">
    <source>
        <dbReference type="EMBL" id="JAH71606.1"/>
    </source>
</evidence>
<organism evidence="1">
    <name type="scientific">Anguilla anguilla</name>
    <name type="common">European freshwater eel</name>
    <name type="synonym">Muraena anguilla</name>
    <dbReference type="NCBI Taxonomy" id="7936"/>
    <lineage>
        <taxon>Eukaryota</taxon>
        <taxon>Metazoa</taxon>
        <taxon>Chordata</taxon>
        <taxon>Craniata</taxon>
        <taxon>Vertebrata</taxon>
        <taxon>Euteleostomi</taxon>
        <taxon>Actinopterygii</taxon>
        <taxon>Neopterygii</taxon>
        <taxon>Teleostei</taxon>
        <taxon>Anguilliformes</taxon>
        <taxon>Anguillidae</taxon>
        <taxon>Anguilla</taxon>
    </lineage>
</organism>
<protein>
    <submittedName>
        <fullName evidence="1">Uncharacterized protein</fullName>
    </submittedName>
</protein>
<reference evidence="1" key="2">
    <citation type="journal article" date="2015" name="Fish Shellfish Immunol.">
        <title>Early steps in the European eel (Anguilla anguilla)-Vibrio vulnificus interaction in the gills: Role of the RtxA13 toxin.</title>
        <authorList>
            <person name="Callol A."/>
            <person name="Pajuelo D."/>
            <person name="Ebbesson L."/>
            <person name="Teles M."/>
            <person name="MacKenzie S."/>
            <person name="Amaro C."/>
        </authorList>
    </citation>
    <scope>NUCLEOTIDE SEQUENCE</scope>
</reference>